<evidence type="ECO:0000256" key="1">
    <source>
        <dbReference type="ARBA" id="ARBA00023172"/>
    </source>
</evidence>
<dbReference type="SUPFAM" id="SSF56349">
    <property type="entry name" value="DNA breaking-rejoining enzymes"/>
    <property type="match status" value="1"/>
</dbReference>
<name>A0A0W0YIH5_9GAMM</name>
<keyword evidence="1" id="KW-0233">DNA recombination</keyword>
<dbReference type="Pfam" id="PF12835">
    <property type="entry name" value="Integrase_1"/>
    <property type="match status" value="1"/>
</dbReference>
<dbReference type="Pfam" id="PF12834">
    <property type="entry name" value="Phage_int_SAM_2"/>
    <property type="match status" value="1"/>
</dbReference>
<dbReference type="AlphaFoldDB" id="A0A0W0YIH5"/>
<dbReference type="InterPro" id="IPR013762">
    <property type="entry name" value="Integrase-like_cat_sf"/>
</dbReference>
<organism evidence="4 5">
    <name type="scientific">Legionella santicrucis</name>
    <dbReference type="NCBI Taxonomy" id="45074"/>
    <lineage>
        <taxon>Bacteria</taxon>
        <taxon>Pseudomonadati</taxon>
        <taxon>Pseudomonadota</taxon>
        <taxon>Gammaproteobacteria</taxon>
        <taxon>Legionellales</taxon>
        <taxon>Legionellaceae</taxon>
        <taxon>Legionella</taxon>
    </lineage>
</organism>
<evidence type="ECO:0000259" key="3">
    <source>
        <dbReference type="Pfam" id="PF12835"/>
    </source>
</evidence>
<dbReference type="OrthoDB" id="5394387at2"/>
<dbReference type="GO" id="GO:0015074">
    <property type="term" value="P:DNA integration"/>
    <property type="evidence" value="ECO:0007669"/>
    <property type="project" value="InterPro"/>
</dbReference>
<proteinExistence type="predicted"/>
<dbReference type="InterPro" id="IPR024457">
    <property type="entry name" value="Putative_integrase_N"/>
</dbReference>
<evidence type="ECO:0000313" key="4">
    <source>
        <dbReference type="EMBL" id="KTD56760.1"/>
    </source>
</evidence>
<dbReference type="GO" id="GO:0003677">
    <property type="term" value="F:DNA binding"/>
    <property type="evidence" value="ECO:0007669"/>
    <property type="project" value="InterPro"/>
</dbReference>
<keyword evidence="5" id="KW-1185">Reference proteome</keyword>
<comment type="caution">
    <text evidence="4">The sequence shown here is derived from an EMBL/GenBank/DDBJ whole genome shotgun (WGS) entry which is preliminary data.</text>
</comment>
<gene>
    <name evidence="4" type="ORF">Lsan_2920</name>
</gene>
<feature type="domain" description="Putative integrase N-terminal" evidence="2">
    <location>
        <begin position="16"/>
        <end position="86"/>
    </location>
</feature>
<reference evidence="4 5" key="1">
    <citation type="submission" date="2015-11" db="EMBL/GenBank/DDBJ databases">
        <title>Genomic analysis of 38 Legionella species identifies large and diverse effector repertoires.</title>
        <authorList>
            <person name="Burstein D."/>
            <person name="Amaro F."/>
            <person name="Zusman T."/>
            <person name="Lifshitz Z."/>
            <person name="Cohen O."/>
            <person name="Gilbert J.A."/>
            <person name="Pupko T."/>
            <person name="Shuman H.A."/>
            <person name="Segal G."/>
        </authorList>
    </citation>
    <scope>NUCLEOTIDE SEQUENCE [LARGE SCALE GENOMIC DNA]</scope>
    <source>
        <strain evidence="4 5">SC-63-C7</strain>
    </source>
</reference>
<protein>
    <recommendedName>
        <fullName evidence="6">Integrase</fullName>
    </recommendedName>
</protein>
<dbReference type="Proteomes" id="UP000054703">
    <property type="component" value="Unassembled WGS sequence"/>
</dbReference>
<dbReference type="InterPro" id="IPR024456">
    <property type="entry name" value="Integrase_catalytic_putative"/>
</dbReference>
<evidence type="ECO:0000313" key="5">
    <source>
        <dbReference type="Proteomes" id="UP000054703"/>
    </source>
</evidence>
<accession>A0A0W0YIH5</accession>
<sequence length="300" mass="34473">MSNSKLRSAKFSVNELVKNTPGLSFASQADMRHMLYRCIKDLHQMGYKIGHIKGIKSKHIYELVEHWKSQGKNTGTIKNYMSKLRKTAAMLNDPNLVKPDNTAYHIEKRSYVPKYNKAIHKIDLSKCTDPYIRLSLEGQSLFGLRREESIKFIVSEAYQGDSIDIKPSWTKGGIGRTLKITNQAQRIWLDKIATLVKPGESLIPKDRSYKQHLNHYEAQTKAMGVSKLHGLRHAFAQRQYRELTKFFDPHKIGFACPMEGGKLFKEMNTIEQAIDRKVRLIISHQLGHSRLSITKIYCGK</sequence>
<dbReference type="GO" id="GO:0006310">
    <property type="term" value="P:DNA recombination"/>
    <property type="evidence" value="ECO:0007669"/>
    <property type="project" value="UniProtKB-KW"/>
</dbReference>
<dbReference type="PATRIC" id="fig|45074.5.peg.3137"/>
<evidence type="ECO:0008006" key="6">
    <source>
        <dbReference type="Google" id="ProtNLM"/>
    </source>
</evidence>
<feature type="domain" description="Integrase catalytic" evidence="3">
    <location>
        <begin position="118"/>
        <end position="237"/>
    </location>
</feature>
<dbReference type="InterPro" id="IPR011010">
    <property type="entry name" value="DNA_brk_join_enz"/>
</dbReference>
<evidence type="ECO:0000259" key="2">
    <source>
        <dbReference type="Pfam" id="PF12834"/>
    </source>
</evidence>
<dbReference type="RefSeq" id="WP_058514881.1">
    <property type="nucleotide sequence ID" value="NZ_CAAAIH010000044.1"/>
</dbReference>
<dbReference type="STRING" id="45074.Lsan_2920"/>
<dbReference type="Gene3D" id="1.10.443.10">
    <property type="entry name" value="Intergrase catalytic core"/>
    <property type="match status" value="1"/>
</dbReference>
<dbReference type="EMBL" id="LNYU01000081">
    <property type="protein sequence ID" value="KTD56760.1"/>
    <property type="molecule type" value="Genomic_DNA"/>
</dbReference>